<dbReference type="Pfam" id="PF12833">
    <property type="entry name" value="HTH_18"/>
    <property type="match status" value="1"/>
</dbReference>
<sequence>MDALTGLLDGARARGAFLVRSVLDPPWSLLVRDRAPLTVLTPLRGEAWVVPDAGEAARLRPGDVALLRGPDPYRVASSPELPPTVVIHPGDRSATVGGEELCERLRLGARSWGGGSAEGTVLVTGTYHADAAVGRRLLTALPALAVVPAEAGEGSLVSLLGWEITRDEPGQEVFLDRLLDLVVVSSVRAWFTRSGSAAPGWYSAAGDPVVGPALRLLHDRARENWTVAALAAEVGVSRATLARRFTELVGEPPMSYLTDWRLSLAADLLRGSTATLEVVARRVGYGSAFALSTAFRRERGMSPREFRRAGGRAAG</sequence>
<dbReference type="InterPro" id="IPR018062">
    <property type="entry name" value="HTH_AraC-typ_CS"/>
</dbReference>
<dbReference type="EMBL" id="AUBJ02000001">
    <property type="protein sequence ID" value="MCP2331067.1"/>
    <property type="molecule type" value="Genomic_DNA"/>
</dbReference>
<dbReference type="SUPFAM" id="SSF46689">
    <property type="entry name" value="Homeodomain-like"/>
    <property type="match status" value="2"/>
</dbReference>
<evidence type="ECO:0000256" key="3">
    <source>
        <dbReference type="ARBA" id="ARBA00023163"/>
    </source>
</evidence>
<feature type="domain" description="HTH araC/xylS-type" evidence="4">
    <location>
        <begin position="211"/>
        <end position="309"/>
    </location>
</feature>
<evidence type="ECO:0000259" key="4">
    <source>
        <dbReference type="PROSITE" id="PS01124"/>
    </source>
</evidence>
<comment type="caution">
    <text evidence="5">The sequence shown here is derived from an EMBL/GenBank/DDBJ whole genome shotgun (WGS) entry which is preliminary data.</text>
</comment>
<dbReference type="RefSeq" id="WP_026420465.1">
    <property type="nucleotide sequence ID" value="NZ_AUBJ02000001.1"/>
</dbReference>
<dbReference type="GO" id="GO:0003677">
    <property type="term" value="F:DNA binding"/>
    <property type="evidence" value="ECO:0007669"/>
    <property type="project" value="UniProtKB-KW"/>
</dbReference>
<evidence type="ECO:0000256" key="2">
    <source>
        <dbReference type="ARBA" id="ARBA00023125"/>
    </source>
</evidence>
<keyword evidence="2 5" id="KW-0238">DNA-binding</keyword>
<accession>A0ABT1JEZ4</accession>
<proteinExistence type="predicted"/>
<keyword evidence="6" id="KW-1185">Reference proteome</keyword>
<name>A0ABT1JEZ4_ACTCY</name>
<dbReference type="InterPro" id="IPR032783">
    <property type="entry name" value="AraC_lig"/>
</dbReference>
<dbReference type="InterPro" id="IPR018060">
    <property type="entry name" value="HTH_AraC"/>
</dbReference>
<organism evidence="5 6">
    <name type="scientific">Actinoalloteichus caeruleus DSM 43889</name>
    <dbReference type="NCBI Taxonomy" id="1120930"/>
    <lineage>
        <taxon>Bacteria</taxon>
        <taxon>Bacillati</taxon>
        <taxon>Actinomycetota</taxon>
        <taxon>Actinomycetes</taxon>
        <taxon>Pseudonocardiales</taxon>
        <taxon>Pseudonocardiaceae</taxon>
        <taxon>Actinoalloteichus</taxon>
        <taxon>Actinoalloteichus cyanogriseus</taxon>
    </lineage>
</organism>
<keyword evidence="1" id="KW-0805">Transcription regulation</keyword>
<dbReference type="PANTHER" id="PTHR46796">
    <property type="entry name" value="HTH-TYPE TRANSCRIPTIONAL ACTIVATOR RHAS-RELATED"/>
    <property type="match status" value="1"/>
</dbReference>
<evidence type="ECO:0000313" key="6">
    <source>
        <dbReference type="Proteomes" id="UP000791080"/>
    </source>
</evidence>
<dbReference type="PROSITE" id="PS01124">
    <property type="entry name" value="HTH_ARAC_FAMILY_2"/>
    <property type="match status" value="1"/>
</dbReference>
<dbReference type="Gene3D" id="1.10.10.60">
    <property type="entry name" value="Homeodomain-like"/>
    <property type="match status" value="2"/>
</dbReference>
<dbReference type="PANTHER" id="PTHR46796:SF13">
    <property type="entry name" value="HTH-TYPE TRANSCRIPTIONAL ACTIVATOR RHAS"/>
    <property type="match status" value="1"/>
</dbReference>
<reference evidence="5 6" key="2">
    <citation type="submission" date="2022-06" db="EMBL/GenBank/DDBJ databases">
        <title>Genomic Encyclopedia of Type Strains, Phase I: the one thousand microbial genomes (KMG-I) project.</title>
        <authorList>
            <person name="Kyrpides N."/>
        </authorList>
    </citation>
    <scope>NUCLEOTIDE SEQUENCE [LARGE SCALE GENOMIC DNA]</scope>
    <source>
        <strain evidence="5 6">DSM 43889</strain>
    </source>
</reference>
<gene>
    <name evidence="5" type="ORF">G443_001337</name>
</gene>
<dbReference type="InterPro" id="IPR009057">
    <property type="entry name" value="Homeodomain-like_sf"/>
</dbReference>
<protein>
    <submittedName>
        <fullName evidence="5">AraC-type DNA-binding protein</fullName>
    </submittedName>
</protein>
<dbReference type="SMART" id="SM00342">
    <property type="entry name" value="HTH_ARAC"/>
    <property type="match status" value="1"/>
</dbReference>
<reference evidence="5 6" key="1">
    <citation type="submission" date="2013-07" db="EMBL/GenBank/DDBJ databases">
        <authorList>
            <consortium name="DOE Joint Genome Institute"/>
            <person name="Reeve W."/>
            <person name="Huntemann M."/>
            <person name="Han J."/>
            <person name="Chen A."/>
            <person name="Kyrpides N."/>
            <person name="Mavromatis K."/>
            <person name="Markowitz V."/>
            <person name="Palaniappan K."/>
            <person name="Ivanova N."/>
            <person name="Schaumberg A."/>
            <person name="Pati A."/>
            <person name="Liolios K."/>
            <person name="Nordberg H.P."/>
            <person name="Cantor M.N."/>
            <person name="Hua S.X."/>
            <person name="Woyke T."/>
        </authorList>
    </citation>
    <scope>NUCLEOTIDE SEQUENCE [LARGE SCALE GENOMIC DNA]</scope>
    <source>
        <strain evidence="5 6">DSM 43889</strain>
    </source>
</reference>
<evidence type="ECO:0000256" key="1">
    <source>
        <dbReference type="ARBA" id="ARBA00023015"/>
    </source>
</evidence>
<dbReference type="PROSITE" id="PS00041">
    <property type="entry name" value="HTH_ARAC_FAMILY_1"/>
    <property type="match status" value="1"/>
</dbReference>
<keyword evidence="3" id="KW-0804">Transcription</keyword>
<dbReference type="Pfam" id="PF12852">
    <property type="entry name" value="Cupin_6"/>
    <property type="match status" value="1"/>
</dbReference>
<dbReference type="Proteomes" id="UP000791080">
    <property type="component" value="Unassembled WGS sequence"/>
</dbReference>
<evidence type="ECO:0000313" key="5">
    <source>
        <dbReference type="EMBL" id="MCP2331067.1"/>
    </source>
</evidence>
<dbReference type="InterPro" id="IPR050204">
    <property type="entry name" value="AraC_XylS_family_regulators"/>
</dbReference>